<feature type="transmembrane region" description="Helical" evidence="1">
    <location>
        <begin position="45"/>
        <end position="67"/>
    </location>
</feature>
<proteinExistence type="predicted"/>
<dbReference type="AlphaFoldDB" id="A0AAN4W4B1"/>
<name>A0AAN4W4B1_9BACT</name>
<keyword evidence="1" id="KW-0812">Transmembrane</keyword>
<keyword evidence="1" id="KW-0472">Membrane</keyword>
<evidence type="ECO:0000256" key="1">
    <source>
        <dbReference type="SAM" id="Phobius"/>
    </source>
</evidence>
<organism evidence="2 3">
    <name type="scientific">Persicobacter diffluens</name>
    <dbReference type="NCBI Taxonomy" id="981"/>
    <lineage>
        <taxon>Bacteria</taxon>
        <taxon>Pseudomonadati</taxon>
        <taxon>Bacteroidota</taxon>
        <taxon>Cytophagia</taxon>
        <taxon>Cytophagales</taxon>
        <taxon>Persicobacteraceae</taxon>
        <taxon>Persicobacter</taxon>
    </lineage>
</organism>
<keyword evidence="3" id="KW-1185">Reference proteome</keyword>
<dbReference type="Gene3D" id="1.20.1250.20">
    <property type="entry name" value="MFS general substrate transporter like domains"/>
    <property type="match status" value="1"/>
</dbReference>
<feature type="transmembrane region" description="Helical" evidence="1">
    <location>
        <begin position="79"/>
        <end position="102"/>
    </location>
</feature>
<evidence type="ECO:0000313" key="2">
    <source>
        <dbReference type="EMBL" id="GJM64037.1"/>
    </source>
</evidence>
<evidence type="ECO:0000313" key="3">
    <source>
        <dbReference type="Proteomes" id="UP001310022"/>
    </source>
</evidence>
<dbReference type="EMBL" id="BQKE01000004">
    <property type="protein sequence ID" value="GJM64037.1"/>
    <property type="molecule type" value="Genomic_DNA"/>
</dbReference>
<comment type="caution">
    <text evidence="2">The sequence shown here is derived from an EMBL/GenBank/DDBJ whole genome shotgun (WGS) entry which is preliminary data.</text>
</comment>
<gene>
    <name evidence="2" type="ORF">PEDI_45890</name>
</gene>
<dbReference type="Proteomes" id="UP001310022">
    <property type="component" value="Unassembled WGS sequence"/>
</dbReference>
<sequence>MCSNTGKFAHWSLSLAFSSELGHQMAGKYANGGFTLASETMPKNAVGSVVGIGGMVGALTGMSIDFLMGRYLDLMGSGAYFWMFLIAGMAYLVILSIIHFMIPNLEPAKFQ</sequence>
<dbReference type="SUPFAM" id="SSF103473">
    <property type="entry name" value="MFS general substrate transporter"/>
    <property type="match status" value="1"/>
</dbReference>
<protein>
    <submittedName>
        <fullName evidence="2">Uncharacterized protein</fullName>
    </submittedName>
</protein>
<reference evidence="2 3" key="1">
    <citation type="submission" date="2021-12" db="EMBL/GenBank/DDBJ databases">
        <title>Genome sequencing of bacteria with rrn-lacking chromosome and rrn-plasmid.</title>
        <authorList>
            <person name="Anda M."/>
            <person name="Iwasaki W."/>
        </authorList>
    </citation>
    <scope>NUCLEOTIDE SEQUENCE [LARGE SCALE GENOMIC DNA]</scope>
    <source>
        <strain evidence="2 3">NBRC 15940</strain>
    </source>
</reference>
<dbReference type="RefSeq" id="WP_338239128.1">
    <property type="nucleotide sequence ID" value="NZ_BQKE01000004.1"/>
</dbReference>
<accession>A0AAN4W4B1</accession>
<keyword evidence="1" id="KW-1133">Transmembrane helix</keyword>
<dbReference type="InterPro" id="IPR036259">
    <property type="entry name" value="MFS_trans_sf"/>
</dbReference>